<dbReference type="Gene3D" id="3.40.640.10">
    <property type="entry name" value="Type I PLP-dependent aspartate aminotransferase-like (Major domain)"/>
    <property type="match status" value="1"/>
</dbReference>
<evidence type="ECO:0000256" key="1">
    <source>
        <dbReference type="PIRSR" id="PIRSR000390-1"/>
    </source>
</evidence>
<sequence>MNDERIYLSQPHMGGREQYYIKKAFAQNWIAPLGDNVNQFEHKVRNYVGRNAAVAVSSGTAAIHLALIECGVKQNDFVFCPSLTFCATCNPILYLNAKPVFIDSEIETWNMCPQALQKAFHQYERQGLKPKAVIVVNLYGQPAKYNEILDICDYYDVPIIEDAAESLGSIYSNCHSGNIGNYSILSFNGNKIITTSGGGMLLSNNEHAIAHALYLATQAKEDVLYYQHSELGYNYRLSNISAGIGIGQMEVIDERVAQRRRIFQRYQQELQCISAITFQEEIATTVSNRWLTALLIDPRQSNVTVKMLLQMFEKHNIEARHVWKPMHLQPLFKNFDFVSLEQDNAGYIFEHGICLPSASNMSLLQQDRVINILQDTLLRHQL</sequence>
<evidence type="ECO:0000313" key="4">
    <source>
        <dbReference type="EMBL" id="GEQ00760.1"/>
    </source>
</evidence>
<dbReference type="CDD" id="cd00616">
    <property type="entry name" value="AHBA_syn"/>
    <property type="match status" value="1"/>
</dbReference>
<reference evidence="4 7" key="2">
    <citation type="submission" date="2019-07" db="EMBL/GenBank/DDBJ databases">
        <title>Whole genome shotgun sequence of Staphylococcus arlettae NBRC 109765.</title>
        <authorList>
            <person name="Hosoyama A."/>
            <person name="Uohara A."/>
            <person name="Ohji S."/>
            <person name="Ichikawa N."/>
        </authorList>
    </citation>
    <scope>NUCLEOTIDE SEQUENCE [LARGE SCALE GENOMIC DNA]</scope>
    <source>
        <strain evidence="4 7">NBRC 109765</strain>
    </source>
</reference>
<dbReference type="GO" id="GO:0000271">
    <property type="term" value="P:polysaccharide biosynthetic process"/>
    <property type="evidence" value="ECO:0007669"/>
    <property type="project" value="TreeGrafter"/>
</dbReference>
<dbReference type="InterPro" id="IPR015422">
    <property type="entry name" value="PyrdxlP-dep_Trfase_small"/>
</dbReference>
<keyword evidence="7" id="KW-1185">Reference proteome</keyword>
<evidence type="ECO:0000313" key="5">
    <source>
        <dbReference type="EMBL" id="SUJ17243.1"/>
    </source>
</evidence>
<dbReference type="STRING" id="1212545.SARL_03541"/>
<dbReference type="Gene3D" id="3.90.1150.10">
    <property type="entry name" value="Aspartate Aminotransferase, domain 1"/>
    <property type="match status" value="1"/>
</dbReference>
<comment type="similarity">
    <text evidence="3">Belongs to the DegT/DnrJ/EryC1 family.</text>
</comment>
<dbReference type="AlphaFoldDB" id="A0A380CEB1"/>
<reference evidence="5 6" key="1">
    <citation type="submission" date="2018-06" db="EMBL/GenBank/DDBJ databases">
        <authorList>
            <consortium name="Pathogen Informatics"/>
            <person name="Doyle S."/>
        </authorList>
    </citation>
    <scope>NUCLEOTIDE SEQUENCE [LARGE SCALE GENOMIC DNA]</scope>
    <source>
        <strain evidence="5 6">NCTC12413</strain>
    </source>
</reference>
<dbReference type="PANTHER" id="PTHR30244:SF34">
    <property type="entry name" value="DTDP-4-AMINO-4,6-DIDEOXYGALACTOSE TRANSAMINASE"/>
    <property type="match status" value="1"/>
</dbReference>
<evidence type="ECO:0000313" key="6">
    <source>
        <dbReference type="Proteomes" id="UP000254956"/>
    </source>
</evidence>
<proteinExistence type="inferred from homology"/>
<protein>
    <submittedName>
        <fullName evidence="5">Aminotransferase class-V family protein</fullName>
        <ecNumber evidence="5">2.6.1.87</ecNumber>
    </submittedName>
    <submittedName>
        <fullName evidence="4">Pyridoxal phosphate-dependent aminotransferase EpsN</fullName>
    </submittedName>
</protein>
<name>A0A380CEB1_9STAP</name>
<keyword evidence="5" id="KW-0808">Transferase</keyword>
<feature type="active site" description="Proton acceptor" evidence="1">
    <location>
        <position position="191"/>
    </location>
</feature>
<keyword evidence="2 3" id="KW-0663">Pyridoxal phosphate</keyword>
<dbReference type="PANTHER" id="PTHR30244">
    <property type="entry name" value="TRANSAMINASE"/>
    <property type="match status" value="1"/>
</dbReference>
<dbReference type="Proteomes" id="UP000321598">
    <property type="component" value="Unassembled WGS sequence"/>
</dbReference>
<dbReference type="EMBL" id="BKAV01000020">
    <property type="protein sequence ID" value="GEQ00760.1"/>
    <property type="molecule type" value="Genomic_DNA"/>
</dbReference>
<dbReference type="InterPro" id="IPR015421">
    <property type="entry name" value="PyrdxlP-dep_Trfase_major"/>
</dbReference>
<dbReference type="Proteomes" id="UP000254956">
    <property type="component" value="Unassembled WGS sequence"/>
</dbReference>
<dbReference type="RefSeq" id="WP_103387791.1">
    <property type="nucleotide sequence ID" value="NZ_BKAV01000020.1"/>
</dbReference>
<dbReference type="EMBL" id="UGZE01000001">
    <property type="protein sequence ID" value="SUJ17243.1"/>
    <property type="molecule type" value="Genomic_DNA"/>
</dbReference>
<evidence type="ECO:0000256" key="3">
    <source>
        <dbReference type="RuleBase" id="RU004508"/>
    </source>
</evidence>
<dbReference type="EC" id="2.6.1.87" evidence="5"/>
<dbReference type="GO" id="GO:0099620">
    <property type="term" value="F:UDP-4-amino-4-deoxy-L-arabinose aminotransferase"/>
    <property type="evidence" value="ECO:0007669"/>
    <property type="project" value="UniProtKB-EC"/>
</dbReference>
<dbReference type="OrthoDB" id="9810913at2"/>
<gene>
    <name evidence="5" type="primary">arnB</name>
    <name evidence="4" type="synonym">epsN</name>
    <name evidence="5" type="ORF">NCTC12413_01126</name>
    <name evidence="4" type="ORF">SAR03_17970</name>
</gene>
<dbReference type="InterPro" id="IPR015424">
    <property type="entry name" value="PyrdxlP-dep_Trfase"/>
</dbReference>
<dbReference type="SUPFAM" id="SSF53383">
    <property type="entry name" value="PLP-dependent transferases"/>
    <property type="match status" value="1"/>
</dbReference>
<keyword evidence="5" id="KW-0032">Aminotransferase</keyword>
<dbReference type="PIRSF" id="PIRSF000390">
    <property type="entry name" value="PLP_StrS"/>
    <property type="match status" value="1"/>
</dbReference>
<feature type="modified residue" description="N6-(pyridoxal phosphate)lysine" evidence="2">
    <location>
        <position position="191"/>
    </location>
</feature>
<dbReference type="GO" id="GO:0030170">
    <property type="term" value="F:pyridoxal phosphate binding"/>
    <property type="evidence" value="ECO:0007669"/>
    <property type="project" value="TreeGrafter"/>
</dbReference>
<dbReference type="InterPro" id="IPR000653">
    <property type="entry name" value="DegT/StrS_aminotransferase"/>
</dbReference>
<organism evidence="5 6">
    <name type="scientific">Staphylococcus arlettae</name>
    <dbReference type="NCBI Taxonomy" id="29378"/>
    <lineage>
        <taxon>Bacteria</taxon>
        <taxon>Bacillati</taxon>
        <taxon>Bacillota</taxon>
        <taxon>Bacilli</taxon>
        <taxon>Bacillales</taxon>
        <taxon>Staphylococcaceae</taxon>
        <taxon>Staphylococcus</taxon>
    </lineage>
</organism>
<accession>A0A380CEB1</accession>
<evidence type="ECO:0000256" key="2">
    <source>
        <dbReference type="PIRSR" id="PIRSR000390-2"/>
    </source>
</evidence>
<dbReference type="Pfam" id="PF01041">
    <property type="entry name" value="DegT_DnrJ_EryC1"/>
    <property type="match status" value="1"/>
</dbReference>
<evidence type="ECO:0000313" key="7">
    <source>
        <dbReference type="Proteomes" id="UP000321598"/>
    </source>
</evidence>